<dbReference type="AlphaFoldDB" id="A0A3R7KL86"/>
<dbReference type="EMBL" id="MKGL01000655">
    <property type="protein sequence ID" value="RNE96680.1"/>
    <property type="molecule type" value="Genomic_DNA"/>
</dbReference>
<accession>A0A3R7KL86</accession>
<proteinExistence type="predicted"/>
<organism evidence="2 3">
    <name type="scientific">Trypanosoma rangeli</name>
    <dbReference type="NCBI Taxonomy" id="5698"/>
    <lineage>
        <taxon>Eukaryota</taxon>
        <taxon>Discoba</taxon>
        <taxon>Euglenozoa</taxon>
        <taxon>Kinetoplastea</taxon>
        <taxon>Metakinetoplastina</taxon>
        <taxon>Trypanosomatida</taxon>
        <taxon>Trypanosomatidae</taxon>
        <taxon>Trypanosoma</taxon>
        <taxon>Herpetosoma</taxon>
    </lineage>
</organism>
<evidence type="ECO:0000313" key="2">
    <source>
        <dbReference type="EMBL" id="RNE96680.1"/>
    </source>
</evidence>
<dbReference type="GeneID" id="40333614"/>
<name>A0A3R7KL86_TRYRA</name>
<dbReference type="OrthoDB" id="273730at2759"/>
<reference evidence="2 3" key="1">
    <citation type="journal article" date="2018" name="BMC Genomics">
        <title>Genomic comparison of Trypanosoma conorhini and Trypanosoma rangeli to Trypanosoma cruzi strains of high and low virulence.</title>
        <authorList>
            <person name="Bradwell K.R."/>
            <person name="Koparde V.N."/>
            <person name="Matveyev A.V."/>
            <person name="Serrano M.G."/>
            <person name="Alves J.M."/>
            <person name="Parikh H."/>
            <person name="Huang B."/>
            <person name="Lee V."/>
            <person name="Espinosa-Alvarez O."/>
            <person name="Ortiz P.A."/>
            <person name="Costa-Martins A.G."/>
            <person name="Teixeira M.M."/>
            <person name="Buck G.A."/>
        </authorList>
    </citation>
    <scope>NUCLEOTIDE SEQUENCE [LARGE SCALE GENOMIC DNA]</scope>
    <source>
        <strain evidence="2 3">AM80</strain>
    </source>
</reference>
<protein>
    <submittedName>
        <fullName evidence="2">Uncharacterized protein</fullName>
    </submittedName>
</protein>
<evidence type="ECO:0000256" key="1">
    <source>
        <dbReference type="SAM" id="MobiDB-lite"/>
    </source>
</evidence>
<feature type="region of interest" description="Disordered" evidence="1">
    <location>
        <begin position="178"/>
        <end position="203"/>
    </location>
</feature>
<comment type="caution">
    <text evidence="2">The sequence shown here is derived from an EMBL/GenBank/DDBJ whole genome shotgun (WGS) entry which is preliminary data.</text>
</comment>
<sequence>MDGRASPDATASAQFGCTNKRGFSQTLSGDASNISSRHTKKRSEVILFPYFRNRLACDPLNFFCVYANHEYKWSDTAAEAERSIFALVDSMVAAARKAFNESLKHWRQMPDFVRQAHALCFVMSVPSAPMTGTTLHAYLNRDSFAHHLTTRKSVVSFSSAIPLVGPCNDVNAAFGGSVGRTTHSKGTLPRLGSRDRPEDEDEAVMKSLLQQWEPPQNGPKCRIVLDIIASRKTLGDDLPNSEPYRLGQKVFGFVKKSYPQEVMTTFVGISDSSVTLVGRDIIYPFRITGSAGAKSNTTPIALAGIRNTFTGSPAPVSMFTSADALGMTAATNMTATVSGVEQVLANTVPAPRMVAVPPVNTDKVDNVRLVVCFPPGDVTA</sequence>
<dbReference type="OMA" id="YDISCAF"/>
<keyword evidence="3" id="KW-1185">Reference proteome</keyword>
<dbReference type="Proteomes" id="UP000283634">
    <property type="component" value="Unassembled WGS sequence"/>
</dbReference>
<evidence type="ECO:0000313" key="3">
    <source>
        <dbReference type="Proteomes" id="UP000283634"/>
    </source>
</evidence>
<dbReference type="RefSeq" id="XP_029233779.1">
    <property type="nucleotide sequence ID" value="XM_029386349.1"/>
</dbReference>
<gene>
    <name evidence="2" type="ORF">TraAM80_09681</name>
</gene>